<reference evidence="1 2" key="1">
    <citation type="journal article" date="2018" name="Sci. Rep.">
        <title>Genomic signatures of local adaptation to the degree of environmental predictability in rotifers.</title>
        <authorList>
            <person name="Franch-Gras L."/>
            <person name="Hahn C."/>
            <person name="Garcia-Roger E.M."/>
            <person name="Carmona M.J."/>
            <person name="Serra M."/>
            <person name="Gomez A."/>
        </authorList>
    </citation>
    <scope>NUCLEOTIDE SEQUENCE [LARGE SCALE GENOMIC DNA]</scope>
    <source>
        <strain evidence="1">HYR1</strain>
    </source>
</reference>
<dbReference type="AlphaFoldDB" id="A0A3M7RJR0"/>
<proteinExistence type="predicted"/>
<sequence>MFQEREKKCNFQIKSGIRYIWTSNSLYLNIDTILQNSMLQNVHDYLEGLFVDYLKPNNNCDPNLTEYEKKRINDQNSLINNSEKPNRLIPINLLFKKKW</sequence>
<organism evidence="1 2">
    <name type="scientific">Brachionus plicatilis</name>
    <name type="common">Marine rotifer</name>
    <name type="synonym">Brachionus muelleri</name>
    <dbReference type="NCBI Taxonomy" id="10195"/>
    <lineage>
        <taxon>Eukaryota</taxon>
        <taxon>Metazoa</taxon>
        <taxon>Spiralia</taxon>
        <taxon>Gnathifera</taxon>
        <taxon>Rotifera</taxon>
        <taxon>Eurotatoria</taxon>
        <taxon>Monogononta</taxon>
        <taxon>Pseudotrocha</taxon>
        <taxon>Ploima</taxon>
        <taxon>Brachionidae</taxon>
        <taxon>Brachionus</taxon>
    </lineage>
</organism>
<dbReference type="EMBL" id="REGN01003214">
    <property type="protein sequence ID" value="RNA23796.1"/>
    <property type="molecule type" value="Genomic_DNA"/>
</dbReference>
<accession>A0A3M7RJR0</accession>
<name>A0A3M7RJR0_BRAPC</name>
<dbReference type="Proteomes" id="UP000276133">
    <property type="component" value="Unassembled WGS sequence"/>
</dbReference>
<evidence type="ECO:0000313" key="2">
    <source>
        <dbReference type="Proteomes" id="UP000276133"/>
    </source>
</evidence>
<evidence type="ECO:0000313" key="1">
    <source>
        <dbReference type="EMBL" id="RNA23796.1"/>
    </source>
</evidence>
<comment type="caution">
    <text evidence="1">The sequence shown here is derived from an EMBL/GenBank/DDBJ whole genome shotgun (WGS) entry which is preliminary data.</text>
</comment>
<gene>
    <name evidence="1" type="ORF">BpHYR1_014445</name>
</gene>
<keyword evidence="2" id="KW-1185">Reference proteome</keyword>
<protein>
    <submittedName>
        <fullName evidence="1">Uncharacterized protein</fullName>
    </submittedName>
</protein>